<dbReference type="OrthoDB" id="191139at2759"/>
<dbReference type="KEGG" id="dvv:114335900"/>
<protein>
    <submittedName>
        <fullName evidence="4">Retinol dehydrogenase 12-like</fullName>
    </submittedName>
</protein>
<dbReference type="GO" id="GO:0016491">
    <property type="term" value="F:oxidoreductase activity"/>
    <property type="evidence" value="ECO:0007669"/>
    <property type="project" value="UniProtKB-KW"/>
</dbReference>
<keyword evidence="3" id="KW-0175">Coiled coil</keyword>
<dbReference type="PRINTS" id="PR00080">
    <property type="entry name" value="SDRFAMILY"/>
</dbReference>
<keyword evidence="1" id="KW-0560">Oxidoreductase</keyword>
<dbReference type="Gene3D" id="3.40.50.720">
    <property type="entry name" value="NAD(P)-binding Rossmann-like Domain"/>
    <property type="match status" value="1"/>
</dbReference>
<name>A0A6P7GAW3_DIAVI</name>
<proteinExistence type="inferred from homology"/>
<dbReference type="InParanoid" id="A0A6P7GAW3"/>
<evidence type="ECO:0000256" key="1">
    <source>
        <dbReference type="ARBA" id="ARBA00023002"/>
    </source>
</evidence>
<evidence type="ECO:0000256" key="3">
    <source>
        <dbReference type="SAM" id="Coils"/>
    </source>
</evidence>
<dbReference type="InterPro" id="IPR002347">
    <property type="entry name" value="SDR_fam"/>
</dbReference>
<dbReference type="PANTHER" id="PTHR43157">
    <property type="entry name" value="PHOSPHATIDYLINOSITOL-GLYCAN BIOSYNTHESIS CLASS F PROTEIN-RELATED"/>
    <property type="match status" value="1"/>
</dbReference>
<reference evidence="4" key="1">
    <citation type="submission" date="2025-08" db="UniProtKB">
        <authorList>
            <consortium name="RefSeq"/>
        </authorList>
    </citation>
    <scope>IDENTIFICATION</scope>
    <source>
        <tissue evidence="4">Whole insect</tissue>
    </source>
</reference>
<evidence type="ECO:0000313" key="4">
    <source>
        <dbReference type="RefSeq" id="XP_028141983.1"/>
    </source>
</evidence>
<dbReference type="AlphaFoldDB" id="A0A6P7GAW3"/>
<dbReference type="InterPro" id="IPR036291">
    <property type="entry name" value="NAD(P)-bd_dom_sf"/>
</dbReference>
<comment type="similarity">
    <text evidence="2">Belongs to the short-chain dehydrogenases/reductases (SDR) family.</text>
</comment>
<dbReference type="Pfam" id="PF00106">
    <property type="entry name" value="adh_short"/>
    <property type="match status" value="1"/>
</dbReference>
<evidence type="ECO:0000256" key="2">
    <source>
        <dbReference type="RuleBase" id="RU000363"/>
    </source>
</evidence>
<sequence>MGSMLAVPCTSQSRLDGKTAVITGANTGIGKITAKDFYKRGAYVIIACRNLDKANEAIQEIKQDCQGQENLGQLKSVKLDVSSLKSVRECAEELNKTEHKINLLVNNAGVMAVPFSKTVDGFELTFGTNHLGPFLLTLLLLPKIIQSGPGARIVNVSSSVHSMTCSGPDFEDLNFEKRKFNTNQAYIYSKLANIFFTRELHRRLRDHGIDGVNVYSLHPGAIKTDLSRSMNESLFPGARFILKDLGGIFMKTPEQGAQTQIHCSVDEKCADQSGLYYSECKPVEPSKVALNDDMAAKMWNVSWKLVGLDENYDPFRTSSN</sequence>
<feature type="coiled-coil region" evidence="3">
    <location>
        <begin position="51"/>
        <end position="107"/>
    </location>
</feature>
<gene>
    <name evidence="4" type="primary">LOC114335900</name>
</gene>
<dbReference type="RefSeq" id="XP_028141983.1">
    <property type="nucleotide sequence ID" value="XM_028286182.1"/>
</dbReference>
<dbReference type="PANTHER" id="PTHR43157:SF73">
    <property type="entry name" value="WW DOMAIN-CONTAINING OXIDOREDUCTASE-LIKE PROTEIN"/>
    <property type="match status" value="1"/>
</dbReference>
<dbReference type="CDD" id="cd05327">
    <property type="entry name" value="retinol-DH_like_SDR_c_like"/>
    <property type="match status" value="1"/>
</dbReference>
<accession>A0A6P7GAW3</accession>
<dbReference type="SUPFAM" id="SSF51735">
    <property type="entry name" value="NAD(P)-binding Rossmann-fold domains"/>
    <property type="match status" value="1"/>
</dbReference>
<dbReference type="PRINTS" id="PR00081">
    <property type="entry name" value="GDHRDH"/>
</dbReference>
<organism evidence="4">
    <name type="scientific">Diabrotica virgifera virgifera</name>
    <name type="common">western corn rootworm</name>
    <dbReference type="NCBI Taxonomy" id="50390"/>
    <lineage>
        <taxon>Eukaryota</taxon>
        <taxon>Metazoa</taxon>
        <taxon>Ecdysozoa</taxon>
        <taxon>Arthropoda</taxon>
        <taxon>Hexapoda</taxon>
        <taxon>Insecta</taxon>
        <taxon>Pterygota</taxon>
        <taxon>Neoptera</taxon>
        <taxon>Endopterygota</taxon>
        <taxon>Coleoptera</taxon>
        <taxon>Polyphaga</taxon>
        <taxon>Cucujiformia</taxon>
        <taxon>Chrysomeloidea</taxon>
        <taxon>Chrysomelidae</taxon>
        <taxon>Galerucinae</taxon>
        <taxon>Diabroticina</taxon>
        <taxon>Diabroticites</taxon>
        <taxon>Diabrotica</taxon>
    </lineage>
</organism>